<feature type="region of interest" description="Disordered" evidence="1">
    <location>
        <begin position="83"/>
        <end position="247"/>
    </location>
</feature>
<feature type="signal peptide" evidence="2">
    <location>
        <begin position="1"/>
        <end position="25"/>
    </location>
</feature>
<protein>
    <submittedName>
        <fullName evidence="3">Uncharacterized protein</fullName>
    </submittedName>
</protein>
<accession>A0A034WN76</accession>
<evidence type="ECO:0000313" key="3">
    <source>
        <dbReference type="EMBL" id="JAC55787.1"/>
    </source>
</evidence>
<feature type="compositionally biased region" description="Polar residues" evidence="1">
    <location>
        <begin position="114"/>
        <end position="130"/>
    </location>
</feature>
<evidence type="ECO:0000256" key="2">
    <source>
        <dbReference type="SAM" id="SignalP"/>
    </source>
</evidence>
<feature type="non-terminal residue" evidence="3">
    <location>
        <position position="247"/>
    </location>
</feature>
<reference evidence="3" key="1">
    <citation type="journal article" date="2014" name="BMC Genomics">
        <title>Characterizing the developmental transcriptome of the oriental fruit fly, Bactrocera dorsalis (Diptera: Tephritidae) through comparative genomic analysis with Drosophila melanogaster utilizing modENCODE datasets.</title>
        <authorList>
            <person name="Geib S.M."/>
            <person name="Calla B."/>
            <person name="Hall B."/>
            <person name="Hou S."/>
            <person name="Manoukis N.C."/>
        </authorList>
    </citation>
    <scope>NUCLEOTIDE SEQUENCE</scope>
    <source>
        <strain evidence="3">Punador</strain>
    </source>
</reference>
<dbReference type="AlphaFoldDB" id="A0A034WN76"/>
<proteinExistence type="predicted"/>
<feature type="chain" id="PRO_5001558042" evidence="2">
    <location>
        <begin position="26"/>
        <end position="247"/>
    </location>
</feature>
<organism evidence="3">
    <name type="scientific">Bactrocera dorsalis</name>
    <name type="common">Oriental fruit fly</name>
    <name type="synonym">Dacus dorsalis</name>
    <dbReference type="NCBI Taxonomy" id="27457"/>
    <lineage>
        <taxon>Eukaryota</taxon>
        <taxon>Metazoa</taxon>
        <taxon>Ecdysozoa</taxon>
        <taxon>Arthropoda</taxon>
        <taxon>Hexapoda</taxon>
        <taxon>Insecta</taxon>
        <taxon>Pterygota</taxon>
        <taxon>Neoptera</taxon>
        <taxon>Endopterygota</taxon>
        <taxon>Diptera</taxon>
        <taxon>Brachycera</taxon>
        <taxon>Muscomorpha</taxon>
        <taxon>Tephritoidea</taxon>
        <taxon>Tephritidae</taxon>
        <taxon>Bactrocera</taxon>
        <taxon>Bactrocera</taxon>
    </lineage>
</organism>
<dbReference type="OrthoDB" id="8062029at2759"/>
<sequence length="247" mass="29358">MKFAKLHLVPALLFIAAVWLEIVASEYDAVYEGLLGRVVTPDFINQLTGSNGQTSNSNCGSKPIVEEVPIDGSEYVYTDYPEEATDEDKELSVSTGVDSYTPTGRTQDYDYYSSPVSSIGRNVEHNTANAISMARNQQTNRVRRRNPARRRKQQRRRNPSRRRKQQRRRSPSRRRTQQRRRRQKRRRRPSAQRRRRPSAQKRKRPNRNNSKDRRRRRRGGQRKQHRRVIVRRRQANKRRNDERVERP</sequence>
<feature type="compositionally biased region" description="Polar residues" evidence="1">
    <location>
        <begin position="92"/>
        <end position="106"/>
    </location>
</feature>
<keyword evidence="2" id="KW-0732">Signal</keyword>
<feature type="compositionally biased region" description="Basic residues" evidence="1">
    <location>
        <begin position="141"/>
        <end position="237"/>
    </location>
</feature>
<name>A0A034WN76_BACDO</name>
<dbReference type="EMBL" id="GAKP01003165">
    <property type="protein sequence ID" value="JAC55787.1"/>
    <property type="molecule type" value="Transcribed_RNA"/>
</dbReference>
<feature type="compositionally biased region" description="Basic and acidic residues" evidence="1">
    <location>
        <begin position="238"/>
        <end position="247"/>
    </location>
</feature>
<evidence type="ECO:0000256" key="1">
    <source>
        <dbReference type="SAM" id="MobiDB-lite"/>
    </source>
</evidence>